<proteinExistence type="predicted"/>
<protein>
    <submittedName>
        <fullName evidence="1">Uncharacterized protein</fullName>
    </submittedName>
</protein>
<name>A0A0F9HVX5_9ZZZZ</name>
<organism evidence="1">
    <name type="scientific">marine sediment metagenome</name>
    <dbReference type="NCBI Taxonomy" id="412755"/>
    <lineage>
        <taxon>unclassified sequences</taxon>
        <taxon>metagenomes</taxon>
        <taxon>ecological metagenomes</taxon>
    </lineage>
</organism>
<evidence type="ECO:0000313" key="1">
    <source>
        <dbReference type="EMBL" id="KKM19357.1"/>
    </source>
</evidence>
<feature type="non-terminal residue" evidence="1">
    <location>
        <position position="77"/>
    </location>
</feature>
<sequence length="77" mass="8468">MTHTPLTQDEIAELDKLCEAREEILASYERLALYTIDRDVAGDPEARKATEGCRGGIEIATELLAALPRLLAEVKKA</sequence>
<comment type="caution">
    <text evidence="1">The sequence shown here is derived from an EMBL/GenBank/DDBJ whole genome shotgun (WGS) entry which is preliminary data.</text>
</comment>
<dbReference type="EMBL" id="LAZR01014008">
    <property type="protein sequence ID" value="KKM19357.1"/>
    <property type="molecule type" value="Genomic_DNA"/>
</dbReference>
<gene>
    <name evidence="1" type="ORF">LCGC14_1656390</name>
</gene>
<accession>A0A0F9HVX5</accession>
<dbReference type="AlphaFoldDB" id="A0A0F9HVX5"/>
<reference evidence="1" key="1">
    <citation type="journal article" date="2015" name="Nature">
        <title>Complex archaea that bridge the gap between prokaryotes and eukaryotes.</title>
        <authorList>
            <person name="Spang A."/>
            <person name="Saw J.H."/>
            <person name="Jorgensen S.L."/>
            <person name="Zaremba-Niedzwiedzka K."/>
            <person name="Martijn J."/>
            <person name="Lind A.E."/>
            <person name="van Eijk R."/>
            <person name="Schleper C."/>
            <person name="Guy L."/>
            <person name="Ettema T.J."/>
        </authorList>
    </citation>
    <scope>NUCLEOTIDE SEQUENCE</scope>
</reference>